<name>A0A0F6AXZ2_SALT1</name>
<organism evidence="1 2">
    <name type="scientific">Salmonella typhimurium (strain 14028s / SGSC 2262)</name>
    <dbReference type="NCBI Taxonomy" id="588858"/>
    <lineage>
        <taxon>Bacteria</taxon>
        <taxon>Pseudomonadati</taxon>
        <taxon>Pseudomonadota</taxon>
        <taxon>Gammaproteobacteria</taxon>
        <taxon>Enterobacterales</taxon>
        <taxon>Enterobacteriaceae</taxon>
        <taxon>Salmonella</taxon>
    </lineage>
</organism>
<proteinExistence type="predicted"/>
<evidence type="ECO:0000313" key="1">
    <source>
        <dbReference type="EMBL" id="ACY87114.1"/>
    </source>
</evidence>
<evidence type="ECO:0000313" key="2">
    <source>
        <dbReference type="Proteomes" id="UP000002695"/>
    </source>
</evidence>
<reference evidence="1 2" key="1">
    <citation type="journal article" date="2010" name="J. Bacteriol.">
        <title>Short-term signatures of evolutionary change in the Salmonella enterica serovar typhimurium 14028 genome.</title>
        <authorList>
            <person name="Jarvik T."/>
            <person name="Smillie C."/>
            <person name="Groisman E.A."/>
            <person name="Ochman H."/>
        </authorList>
    </citation>
    <scope>NUCLEOTIDE SEQUENCE [LARGE SCALE GENOMIC DNA]</scope>
    <source>
        <strain evidence="2">14028s / SGSC 2262</strain>
    </source>
</reference>
<dbReference type="KEGG" id="seo:STM14_0597"/>
<dbReference type="Proteomes" id="UP000002695">
    <property type="component" value="Chromosome"/>
</dbReference>
<protein>
    <submittedName>
        <fullName evidence="1">Uncharacterized protein</fullName>
    </submittedName>
</protein>
<dbReference type="HOGENOM" id="CLU_220784_0_0_6"/>
<gene>
    <name evidence="1" type="ordered locus">STM14_0597</name>
</gene>
<dbReference type="AlphaFoldDB" id="A0A0F6AXZ2"/>
<dbReference type="EMBL" id="CP001363">
    <property type="protein sequence ID" value="ACY87114.1"/>
    <property type="molecule type" value="Genomic_DNA"/>
</dbReference>
<accession>A0A0F6AXZ2</accession>
<sequence length="34" mass="3849">MIHDVNNFAPVFKTARTFLVAQIDNSLIFSSTNH</sequence>
<keyword evidence="2" id="KW-1185">Reference proteome</keyword>